<reference evidence="1 2" key="1">
    <citation type="journal article" date="2018" name="Mol. Biol. Evol.">
        <title>Broad Genomic Sampling Reveals a Smut Pathogenic Ancestry of the Fungal Clade Ustilaginomycotina.</title>
        <authorList>
            <person name="Kijpornyongpan T."/>
            <person name="Mondo S.J."/>
            <person name="Barry K."/>
            <person name="Sandor L."/>
            <person name="Lee J."/>
            <person name="Lipzen A."/>
            <person name="Pangilinan J."/>
            <person name="LaButti K."/>
            <person name="Hainaut M."/>
            <person name="Henrissat B."/>
            <person name="Grigoriev I.V."/>
            <person name="Spatafora J.W."/>
            <person name="Aime M.C."/>
        </authorList>
    </citation>
    <scope>NUCLEOTIDE SEQUENCE [LARGE SCALE GENOMIC DNA]</scope>
    <source>
        <strain evidence="1 2">MCA 4658</strain>
    </source>
</reference>
<dbReference type="AlphaFoldDB" id="A0A316VVF7"/>
<proteinExistence type="predicted"/>
<gene>
    <name evidence="1" type="ORF">IE81DRAFT_169590</name>
</gene>
<name>A0A316VVF7_9BASI</name>
<dbReference type="GeneID" id="37032482"/>
<accession>A0A316VVF7</accession>
<dbReference type="OrthoDB" id="10390433at2759"/>
<keyword evidence="2" id="KW-1185">Reference proteome</keyword>
<organism evidence="1 2">
    <name type="scientific">Ceraceosorus guamensis</name>
    <dbReference type="NCBI Taxonomy" id="1522189"/>
    <lineage>
        <taxon>Eukaryota</taxon>
        <taxon>Fungi</taxon>
        <taxon>Dikarya</taxon>
        <taxon>Basidiomycota</taxon>
        <taxon>Ustilaginomycotina</taxon>
        <taxon>Exobasidiomycetes</taxon>
        <taxon>Ceraceosorales</taxon>
        <taxon>Ceraceosoraceae</taxon>
        <taxon>Ceraceosorus</taxon>
    </lineage>
</organism>
<sequence>MTELPGEDNVSGERRAVIRAHVRGQGARVDMELVKAHAYLGEAGAGAWPSQNALDLRSCPTLRSSMLTPPLSFHCPIAVRTAGSSWLTKSGKRETSRLPSLRNNSRLSSLKCCSIIVNNRCHDNQIRW</sequence>
<dbReference type="RefSeq" id="XP_025368787.1">
    <property type="nucleotide sequence ID" value="XM_025510612.1"/>
</dbReference>
<evidence type="ECO:0000313" key="1">
    <source>
        <dbReference type="EMBL" id="PWN41627.1"/>
    </source>
</evidence>
<protein>
    <submittedName>
        <fullName evidence="1">Uncharacterized protein</fullName>
    </submittedName>
</protein>
<dbReference type="Proteomes" id="UP000245783">
    <property type="component" value="Unassembled WGS sequence"/>
</dbReference>
<dbReference type="InParanoid" id="A0A316VVF7"/>
<evidence type="ECO:0000313" key="2">
    <source>
        <dbReference type="Proteomes" id="UP000245783"/>
    </source>
</evidence>
<dbReference type="EMBL" id="KZ819390">
    <property type="protein sequence ID" value="PWN41627.1"/>
    <property type="molecule type" value="Genomic_DNA"/>
</dbReference>